<name>A0ABQ3PM58_9ACTN</name>
<reference evidence="2" key="1">
    <citation type="submission" date="2024-05" db="EMBL/GenBank/DDBJ databases">
        <title>Whole genome shotgun sequence of Streptomyces hydrogenans NBRC 13475.</title>
        <authorList>
            <person name="Komaki H."/>
            <person name="Tamura T."/>
        </authorList>
    </citation>
    <scope>NUCLEOTIDE SEQUENCE</scope>
    <source>
        <strain evidence="2">NBRC 13475</strain>
    </source>
</reference>
<evidence type="ECO:0000313" key="3">
    <source>
        <dbReference type="Proteomes" id="UP001052739"/>
    </source>
</evidence>
<dbReference type="SUPFAM" id="SSF52777">
    <property type="entry name" value="CoA-dependent acyltransferases"/>
    <property type="match status" value="2"/>
</dbReference>
<proteinExistence type="predicted"/>
<dbReference type="RefSeq" id="WP_226652682.1">
    <property type="nucleotide sequence ID" value="NZ_BNDW01000102.1"/>
</dbReference>
<dbReference type="InterPro" id="IPR001242">
    <property type="entry name" value="Condensation_dom"/>
</dbReference>
<gene>
    <name evidence="2" type="ORF">Shyd_74760</name>
</gene>
<evidence type="ECO:0000259" key="1">
    <source>
        <dbReference type="Pfam" id="PF00668"/>
    </source>
</evidence>
<comment type="caution">
    <text evidence="2">The sequence shown here is derived from an EMBL/GenBank/DDBJ whole genome shotgun (WGS) entry which is preliminary data.</text>
</comment>
<dbReference type="Gene3D" id="3.30.559.10">
    <property type="entry name" value="Chloramphenicol acetyltransferase-like domain"/>
    <property type="match status" value="1"/>
</dbReference>
<accession>A0ABQ3PM58</accession>
<dbReference type="PANTHER" id="PTHR45527:SF1">
    <property type="entry name" value="FATTY ACID SYNTHASE"/>
    <property type="match status" value="1"/>
</dbReference>
<dbReference type="Pfam" id="PF00668">
    <property type="entry name" value="Condensation"/>
    <property type="match status" value="1"/>
</dbReference>
<dbReference type="Gene3D" id="3.30.559.30">
    <property type="entry name" value="Nonribosomal peptide synthetase, condensation domain"/>
    <property type="match status" value="1"/>
</dbReference>
<dbReference type="InterPro" id="IPR023213">
    <property type="entry name" value="CAT-like_dom_sf"/>
</dbReference>
<evidence type="ECO:0000313" key="2">
    <source>
        <dbReference type="EMBL" id="GHI26105.1"/>
    </source>
</evidence>
<keyword evidence="3" id="KW-1185">Reference proteome</keyword>
<feature type="domain" description="Condensation" evidence="1">
    <location>
        <begin position="68"/>
        <end position="304"/>
    </location>
</feature>
<sequence length="589" mass="62322">MTAAPVADGVTGARTLTVRYAGGGARRGPVTMGQANMIRCILRDEPDSINIHDVWPVPDGTAMDAALTALAELAARHEALRTTFPYEEGGAAPAEQVVAPAGSFTVTVLDHDALPEDPDTYAEAVARSARDTRFRLDLDFPLRLRIIARAGRPVRVALAASHAVTDGSALGVLRDEWLALLAGEPLPPVTVTPLDLAAEEHTPAGRRRSADSLAHWEGILRTGPQAMFAEDGAAGTETDTPGLTLRSARGGRALAAAARRTGALPGTVLLTAWCVLTAHRAGQSVCVAAVPTSNRFRPKLARSVSTLSQDALLGLDVRAPSFDALLAKAWGAAMNAYRHSRFDALALWELIGRVTTERGSQFARDAVFNDISALPSTLAGATAPDAHTPELELAWGEAQSLPTRLLTFVYQTEPVLRLATWADPVLFPRPAAEELATGLVRLLEAVAEADVPLDAPGPLTEVTGVRPVERGPEWTRVDGCWVSPAAVAAALTEALGGRPVEVVVEGADGDESGRRLTAYIGADERTWPDGALTPEAAHTALMTALPGRPGVLAPHRYVFVEGPPRHPAAARRILSEGTGRSREMPHDHR</sequence>
<organism evidence="2 3">
    <name type="scientific">Streptomyces hydrogenans</name>
    <dbReference type="NCBI Taxonomy" id="1873719"/>
    <lineage>
        <taxon>Bacteria</taxon>
        <taxon>Bacillati</taxon>
        <taxon>Actinomycetota</taxon>
        <taxon>Actinomycetes</taxon>
        <taxon>Kitasatosporales</taxon>
        <taxon>Streptomycetaceae</taxon>
        <taxon>Streptomyces</taxon>
    </lineage>
</organism>
<dbReference type="Proteomes" id="UP001052739">
    <property type="component" value="Unassembled WGS sequence"/>
</dbReference>
<protein>
    <recommendedName>
        <fullName evidence="1">Condensation domain-containing protein</fullName>
    </recommendedName>
</protein>
<dbReference type="EMBL" id="BNDW01000102">
    <property type="protein sequence ID" value="GHI26105.1"/>
    <property type="molecule type" value="Genomic_DNA"/>
</dbReference>
<dbReference type="PANTHER" id="PTHR45527">
    <property type="entry name" value="NONRIBOSOMAL PEPTIDE SYNTHETASE"/>
    <property type="match status" value="1"/>
</dbReference>